<gene>
    <name evidence="1" type="ORF">LCGC14_0464360</name>
</gene>
<reference evidence="1" key="1">
    <citation type="journal article" date="2015" name="Nature">
        <title>Complex archaea that bridge the gap between prokaryotes and eukaryotes.</title>
        <authorList>
            <person name="Spang A."/>
            <person name="Saw J.H."/>
            <person name="Jorgensen S.L."/>
            <person name="Zaremba-Niedzwiedzka K."/>
            <person name="Martijn J."/>
            <person name="Lind A.E."/>
            <person name="van Eijk R."/>
            <person name="Schleper C."/>
            <person name="Guy L."/>
            <person name="Ettema T.J."/>
        </authorList>
    </citation>
    <scope>NUCLEOTIDE SEQUENCE</scope>
</reference>
<organism evidence="1">
    <name type="scientific">marine sediment metagenome</name>
    <dbReference type="NCBI Taxonomy" id="412755"/>
    <lineage>
        <taxon>unclassified sequences</taxon>
        <taxon>metagenomes</taxon>
        <taxon>ecological metagenomes</taxon>
    </lineage>
</organism>
<evidence type="ECO:0000313" key="1">
    <source>
        <dbReference type="EMBL" id="KKN67089.1"/>
    </source>
</evidence>
<feature type="non-terminal residue" evidence="1">
    <location>
        <position position="1"/>
    </location>
</feature>
<dbReference type="AlphaFoldDB" id="A0A0F9SJ45"/>
<name>A0A0F9SJ45_9ZZZZ</name>
<proteinExistence type="predicted"/>
<dbReference type="EMBL" id="LAZR01000483">
    <property type="protein sequence ID" value="KKN67089.1"/>
    <property type="molecule type" value="Genomic_DNA"/>
</dbReference>
<protein>
    <submittedName>
        <fullName evidence="1">Uncharacterized protein</fullName>
    </submittedName>
</protein>
<accession>A0A0F9SJ45</accession>
<comment type="caution">
    <text evidence="1">The sequence shown here is derived from an EMBL/GenBank/DDBJ whole genome shotgun (WGS) entry which is preliminary data.</text>
</comment>
<sequence>ITFGSSLIVKPFIVCCRYYYKLLQLYVKGYNMKDDKINIQIDKDLHQFISDKKLVDRESYNDTLKRILKVR</sequence>